<feature type="transmembrane region" description="Helical" evidence="2">
    <location>
        <begin position="99"/>
        <end position="117"/>
    </location>
</feature>
<evidence type="ECO:0000313" key="4">
    <source>
        <dbReference type="Proteomes" id="UP000013525"/>
    </source>
</evidence>
<protein>
    <submittedName>
        <fullName evidence="3">Uncharacterized protein</fullName>
    </submittedName>
</protein>
<dbReference type="AlphaFoldDB" id="R7WND0"/>
<name>R7WND0_9NOCA</name>
<evidence type="ECO:0000313" key="3">
    <source>
        <dbReference type="EMBL" id="EOM75529.1"/>
    </source>
</evidence>
<keyword evidence="2" id="KW-0472">Membrane</keyword>
<dbReference type="EMBL" id="APMY01000095">
    <property type="protein sequence ID" value="EOM75529.1"/>
    <property type="molecule type" value="Genomic_DNA"/>
</dbReference>
<sequence>MRRRPLHTVRARSTSTFAPETCPRKSENDRMTPPPERKNVLGDPPGWSQAIVMFALLYVAIAVSFTTVTADALVVGGLATGLVTFALEKTRGTTSRVTILGGTGFAVVVAIVAAVLSG</sequence>
<keyword evidence="2" id="KW-1133">Transmembrane helix</keyword>
<gene>
    <name evidence="3" type="ORF">Rrhod_3327</name>
</gene>
<dbReference type="Proteomes" id="UP000013525">
    <property type="component" value="Unassembled WGS sequence"/>
</dbReference>
<evidence type="ECO:0000256" key="2">
    <source>
        <dbReference type="SAM" id="Phobius"/>
    </source>
</evidence>
<accession>R7WND0</accession>
<dbReference type="PATRIC" id="fig|1273125.3.peg.3165"/>
<keyword evidence="4" id="KW-1185">Reference proteome</keyword>
<comment type="caution">
    <text evidence="3">The sequence shown here is derived from an EMBL/GenBank/DDBJ whole genome shotgun (WGS) entry which is preliminary data.</text>
</comment>
<keyword evidence="2" id="KW-0812">Transmembrane</keyword>
<proteinExistence type="predicted"/>
<feature type="compositionally biased region" description="Basic and acidic residues" evidence="1">
    <location>
        <begin position="22"/>
        <end position="40"/>
    </location>
</feature>
<reference evidence="3 4" key="1">
    <citation type="journal article" date="2013" name="Genome Announc.">
        <title>Draft Genome Sequence of Rhodococcus rhodnii Strain LMG5362, a Symbiont of Rhodnius prolixus (Hemiptera, Reduviidae, Triatominae), the Principle Vector of Trypanosoma cruzi.</title>
        <authorList>
            <person name="Pachebat J.A."/>
            <person name="van Keulen G."/>
            <person name="Whitten M.M."/>
            <person name="Girdwood S."/>
            <person name="Del Sol R."/>
            <person name="Dyson P.J."/>
            <person name="Facey P.D."/>
        </authorList>
    </citation>
    <scope>NUCLEOTIDE SEQUENCE [LARGE SCALE GENOMIC DNA]</scope>
    <source>
        <strain evidence="3 4">LMG 5362</strain>
    </source>
</reference>
<feature type="compositionally biased region" description="Basic residues" evidence="1">
    <location>
        <begin position="1"/>
        <end position="10"/>
    </location>
</feature>
<feature type="region of interest" description="Disordered" evidence="1">
    <location>
        <begin position="1"/>
        <end position="44"/>
    </location>
</feature>
<organism evidence="3 4">
    <name type="scientific">Rhodococcus rhodnii LMG 5362</name>
    <dbReference type="NCBI Taxonomy" id="1273125"/>
    <lineage>
        <taxon>Bacteria</taxon>
        <taxon>Bacillati</taxon>
        <taxon>Actinomycetota</taxon>
        <taxon>Actinomycetes</taxon>
        <taxon>Mycobacteriales</taxon>
        <taxon>Nocardiaceae</taxon>
        <taxon>Rhodococcus</taxon>
    </lineage>
</organism>
<evidence type="ECO:0000256" key="1">
    <source>
        <dbReference type="SAM" id="MobiDB-lite"/>
    </source>
</evidence>